<proteinExistence type="predicted"/>
<accession>A0A0E9T652</accession>
<reference evidence="1" key="2">
    <citation type="journal article" date="2015" name="Fish Shellfish Immunol.">
        <title>Early steps in the European eel (Anguilla anguilla)-Vibrio vulnificus interaction in the gills: Role of the RtxA13 toxin.</title>
        <authorList>
            <person name="Callol A."/>
            <person name="Pajuelo D."/>
            <person name="Ebbesson L."/>
            <person name="Teles M."/>
            <person name="MacKenzie S."/>
            <person name="Amaro C."/>
        </authorList>
    </citation>
    <scope>NUCLEOTIDE SEQUENCE</scope>
</reference>
<dbReference type="AlphaFoldDB" id="A0A0E9T652"/>
<organism evidence="1">
    <name type="scientific">Anguilla anguilla</name>
    <name type="common">European freshwater eel</name>
    <name type="synonym">Muraena anguilla</name>
    <dbReference type="NCBI Taxonomy" id="7936"/>
    <lineage>
        <taxon>Eukaryota</taxon>
        <taxon>Metazoa</taxon>
        <taxon>Chordata</taxon>
        <taxon>Craniata</taxon>
        <taxon>Vertebrata</taxon>
        <taxon>Euteleostomi</taxon>
        <taxon>Actinopterygii</taxon>
        <taxon>Neopterygii</taxon>
        <taxon>Teleostei</taxon>
        <taxon>Anguilliformes</taxon>
        <taxon>Anguillidae</taxon>
        <taxon>Anguilla</taxon>
    </lineage>
</organism>
<name>A0A0E9T652_ANGAN</name>
<evidence type="ECO:0000313" key="1">
    <source>
        <dbReference type="EMBL" id="JAH48173.1"/>
    </source>
</evidence>
<protein>
    <submittedName>
        <fullName evidence="1">Uncharacterized protein</fullName>
    </submittedName>
</protein>
<reference evidence="1" key="1">
    <citation type="submission" date="2014-11" db="EMBL/GenBank/DDBJ databases">
        <authorList>
            <person name="Amaro Gonzalez C."/>
        </authorList>
    </citation>
    <scope>NUCLEOTIDE SEQUENCE</scope>
</reference>
<sequence>MVNINLLHLFTFVLGSACTLKRQLLQTHFLRFIF</sequence>
<dbReference type="EMBL" id="GBXM01060404">
    <property type="protein sequence ID" value="JAH48173.1"/>
    <property type="molecule type" value="Transcribed_RNA"/>
</dbReference>